<dbReference type="OrthoDB" id="9779457at2"/>
<reference evidence="8" key="1">
    <citation type="submission" date="2017-09" db="EMBL/GenBank/DDBJ databases">
        <title>FDA dAtabase for Regulatory Grade micrObial Sequences (FDA-ARGOS): Supporting development and validation of Infectious Disease Dx tests.</title>
        <authorList>
            <person name="Minogue T."/>
            <person name="Wolcott M."/>
            <person name="Wasieloski L."/>
            <person name="Aguilar W."/>
            <person name="Moore D."/>
            <person name="Tallon L."/>
            <person name="Sadzewicz L."/>
            <person name="Ott S."/>
            <person name="Zhao X."/>
            <person name="Nagaraj S."/>
            <person name="Vavikolanu K."/>
            <person name="Aluvathingal J."/>
            <person name="Nadendla S."/>
            <person name="Sichtig H."/>
        </authorList>
    </citation>
    <scope>NUCLEOTIDE SEQUENCE [LARGE SCALE GENOMIC DNA]</scope>
    <source>
        <strain evidence="8">FDAARGOS_387</strain>
    </source>
</reference>
<dbReference type="GO" id="GO:0016491">
    <property type="term" value="F:oxidoreductase activity"/>
    <property type="evidence" value="ECO:0007669"/>
    <property type="project" value="UniProtKB-KW"/>
</dbReference>
<feature type="domain" description="4Fe-4S ferredoxin-type" evidence="5">
    <location>
        <begin position="2"/>
        <end position="34"/>
    </location>
</feature>
<keyword evidence="7" id="KW-0560">Oxidoreductase</keyword>
<dbReference type="RefSeq" id="WP_029095335.1">
    <property type="nucleotide sequence ID" value="NZ_CAADJA010000002.1"/>
</dbReference>
<dbReference type="PROSITE" id="PS00198">
    <property type="entry name" value="4FE4S_FER_1"/>
    <property type="match status" value="1"/>
</dbReference>
<accession>A0A2C6BWZ7</accession>
<dbReference type="SUPFAM" id="SSF54862">
    <property type="entry name" value="4Fe-4S ferredoxins"/>
    <property type="match status" value="1"/>
</dbReference>
<keyword evidence="8" id="KW-1185">Reference proteome</keyword>
<feature type="domain" description="4Fe-4S ferredoxin-type" evidence="5">
    <location>
        <begin position="73"/>
        <end position="102"/>
    </location>
</feature>
<evidence type="ECO:0000256" key="1">
    <source>
        <dbReference type="ARBA" id="ARBA00022485"/>
    </source>
</evidence>
<dbReference type="PANTHER" id="PTHR42859">
    <property type="entry name" value="OXIDOREDUCTASE"/>
    <property type="match status" value="1"/>
</dbReference>
<dbReference type="PROSITE" id="PS51379">
    <property type="entry name" value="4FE4S_FER_2"/>
    <property type="match status" value="2"/>
</dbReference>
<evidence type="ECO:0000256" key="3">
    <source>
        <dbReference type="ARBA" id="ARBA00023004"/>
    </source>
</evidence>
<gene>
    <name evidence="7" type="primary">hyfA</name>
    <name evidence="6" type="ORF">CRN84_04540</name>
    <name evidence="7" type="ORF">NCTC12282_01561</name>
</gene>
<dbReference type="Proteomes" id="UP000373449">
    <property type="component" value="Unassembled WGS sequence"/>
</dbReference>
<keyword evidence="4" id="KW-0411">Iron-sulfur</keyword>
<dbReference type="InterPro" id="IPR050294">
    <property type="entry name" value="RnfB_subfamily"/>
</dbReference>
<organism evidence="6 8">
    <name type="scientific">Budvicia aquatica</name>
    <dbReference type="NCBI Taxonomy" id="82979"/>
    <lineage>
        <taxon>Bacteria</taxon>
        <taxon>Pseudomonadati</taxon>
        <taxon>Pseudomonadota</taxon>
        <taxon>Gammaproteobacteria</taxon>
        <taxon>Enterobacterales</taxon>
        <taxon>Budviciaceae</taxon>
        <taxon>Budvicia</taxon>
    </lineage>
</organism>
<protein>
    <submittedName>
        <fullName evidence="6">Electron transporter</fullName>
    </submittedName>
    <submittedName>
        <fullName evidence="7">Hydrogenase-4 component A</fullName>
        <ecNumber evidence="7">1.-.-.-</ecNumber>
    </submittedName>
</protein>
<dbReference type="InterPro" id="IPR017900">
    <property type="entry name" value="4Fe4S_Fe_S_CS"/>
</dbReference>
<dbReference type="STRING" id="1111728.GCA_000427805_02944"/>
<dbReference type="Pfam" id="PF00037">
    <property type="entry name" value="Fer4"/>
    <property type="match status" value="1"/>
</dbReference>
<evidence type="ECO:0000313" key="7">
    <source>
        <dbReference type="EMBL" id="VFS46643.1"/>
    </source>
</evidence>
<dbReference type="PANTHER" id="PTHR42859:SF16">
    <property type="entry name" value="FORMATE HYDROGENLYASE SUBUNIT 2-RELATED"/>
    <property type="match status" value="1"/>
</dbReference>
<sequence length="213" mass="22955">MNRFVIAEPKDCIGCNTCMAACSEVHKAVGLQSHPRLTVMRDASSTVPILCRHCEDSPCARVCPVQAITHSDNAIVLNESLCIGCKLCAIACPFGAITPHGSKPLAAPTAYERFSQADAHQREARTAPYNAGLDAMLAWAPGMRNVAVKCDLCSFLPNGPECVRVCPTNSLFLVDEHTIEQSSAAKRLEAMQVFHTDSAFSDFTTGQNNGEQE</sequence>
<dbReference type="EMBL" id="CAADJA010000002">
    <property type="protein sequence ID" value="VFS46643.1"/>
    <property type="molecule type" value="Genomic_DNA"/>
</dbReference>
<evidence type="ECO:0000256" key="2">
    <source>
        <dbReference type="ARBA" id="ARBA00022723"/>
    </source>
</evidence>
<keyword evidence="1" id="KW-0004">4Fe-4S</keyword>
<dbReference type="AlphaFoldDB" id="A0A2C6BWZ7"/>
<name>A0A2C6BWZ7_9GAMM</name>
<reference evidence="7 9" key="3">
    <citation type="submission" date="2019-03" db="EMBL/GenBank/DDBJ databases">
        <authorList>
            <consortium name="Pathogen Informatics"/>
        </authorList>
    </citation>
    <scope>NUCLEOTIDE SEQUENCE [LARGE SCALE GENOMIC DNA]</scope>
    <source>
        <strain evidence="7 9">NCTC12282</strain>
    </source>
</reference>
<dbReference type="Proteomes" id="UP000224974">
    <property type="component" value="Unassembled WGS sequence"/>
</dbReference>
<keyword evidence="2" id="KW-0479">Metal-binding</keyword>
<dbReference type="EMBL" id="PDDX01000001">
    <property type="protein sequence ID" value="PHI28640.1"/>
    <property type="molecule type" value="Genomic_DNA"/>
</dbReference>
<evidence type="ECO:0000313" key="8">
    <source>
        <dbReference type="Proteomes" id="UP000224974"/>
    </source>
</evidence>
<dbReference type="GO" id="GO:0051539">
    <property type="term" value="F:4 iron, 4 sulfur cluster binding"/>
    <property type="evidence" value="ECO:0007669"/>
    <property type="project" value="UniProtKB-KW"/>
</dbReference>
<dbReference type="GO" id="GO:0046872">
    <property type="term" value="F:metal ion binding"/>
    <property type="evidence" value="ECO:0007669"/>
    <property type="project" value="UniProtKB-KW"/>
</dbReference>
<evidence type="ECO:0000256" key="4">
    <source>
        <dbReference type="ARBA" id="ARBA00023014"/>
    </source>
</evidence>
<proteinExistence type="predicted"/>
<dbReference type="InterPro" id="IPR017896">
    <property type="entry name" value="4Fe4S_Fe-S-bd"/>
</dbReference>
<keyword evidence="3" id="KW-0408">Iron</keyword>
<dbReference type="EC" id="1.-.-.-" evidence="7"/>
<dbReference type="CDD" id="cd10554">
    <property type="entry name" value="HycB_like"/>
    <property type="match status" value="1"/>
</dbReference>
<evidence type="ECO:0000259" key="5">
    <source>
        <dbReference type="PROSITE" id="PS51379"/>
    </source>
</evidence>
<evidence type="ECO:0000313" key="9">
    <source>
        <dbReference type="Proteomes" id="UP000373449"/>
    </source>
</evidence>
<dbReference type="Pfam" id="PF12800">
    <property type="entry name" value="Fer4_4"/>
    <property type="match status" value="1"/>
</dbReference>
<dbReference type="Gene3D" id="3.30.70.20">
    <property type="match status" value="2"/>
</dbReference>
<reference evidence="6" key="2">
    <citation type="submission" date="2017-09" db="EMBL/GenBank/DDBJ databases">
        <title>FDA dAtabase for Regulatory Grade micrObial Sequences (FDA-ARGOS): Supporting development and validation of Infectious Disease Dx tests.</title>
        <authorList>
            <person name="Minogue T."/>
            <person name="Wolcott M."/>
            <person name="Wasieloski L."/>
            <person name="Aguilar W."/>
            <person name="Moore D."/>
            <person name="Tallon L.J."/>
            <person name="Sadzewicz L."/>
            <person name="Ott S."/>
            <person name="Zhao X."/>
            <person name="Nagaraj S."/>
            <person name="Vavikolanu K."/>
            <person name="Aluvathingal J."/>
            <person name="Nadendla S."/>
            <person name="Sichtig H."/>
        </authorList>
    </citation>
    <scope>NUCLEOTIDE SEQUENCE</scope>
    <source>
        <strain evidence="6">FDAARGOS_387</strain>
    </source>
</reference>
<evidence type="ECO:0000313" key="6">
    <source>
        <dbReference type="EMBL" id="PHI28640.1"/>
    </source>
</evidence>